<gene>
    <name evidence="14" type="ORF">ND2E_4294</name>
</gene>
<comment type="caution">
    <text evidence="14">The sequence shown here is derived from an EMBL/GenBank/DDBJ whole genome shotgun (WGS) entry which is preliminary data.</text>
</comment>
<accession>A0A099KB65</accession>
<keyword evidence="5" id="KW-0349">Heme</keyword>
<dbReference type="PATRIC" id="fig|28229.4.peg.3654"/>
<evidence type="ECO:0000256" key="10">
    <source>
        <dbReference type="ARBA" id="ARBA00023004"/>
    </source>
</evidence>
<dbReference type="InterPro" id="IPR011577">
    <property type="entry name" value="Cyt_b561_bac/Ni-Hgenase"/>
</dbReference>
<keyword evidence="8" id="KW-0249">Electron transport</keyword>
<dbReference type="EMBL" id="JQED01000053">
    <property type="protein sequence ID" value="KGJ87556.1"/>
    <property type="molecule type" value="Genomic_DNA"/>
</dbReference>
<sequence>MNSKREPVFVWSGKIRLFHWLNVTTILLLIVVGVVILNAKIFGVSTDGKVLLKTIHVIVGYVFAANLIFRLIIAFIGKTYERWGKILPFYKGFTRELIEFSQDKKVRYKGHNPAGKLMVLALLSLMSVQMISGLVIAGTDIYYPPFGHYFSQSIAIDKDNLDVIKPYSKENVDELSYQAMRSFRKPFITAHVYSFYCLLLLIPLHVIGVIVAERRERSAIVSAMVNGYKYLPTDETNAH</sequence>
<evidence type="ECO:0000313" key="14">
    <source>
        <dbReference type="EMBL" id="KGJ87556.1"/>
    </source>
</evidence>
<evidence type="ECO:0000256" key="8">
    <source>
        <dbReference type="ARBA" id="ARBA00022982"/>
    </source>
</evidence>
<keyword evidence="4" id="KW-1003">Cell membrane</keyword>
<evidence type="ECO:0000256" key="6">
    <source>
        <dbReference type="ARBA" id="ARBA00022692"/>
    </source>
</evidence>
<dbReference type="Pfam" id="PF01292">
    <property type="entry name" value="Ni_hydr_CYTB"/>
    <property type="match status" value="1"/>
</dbReference>
<dbReference type="RefSeq" id="WP_033095271.1">
    <property type="nucleotide sequence ID" value="NZ_JQED01000053.1"/>
</dbReference>
<evidence type="ECO:0000313" key="15">
    <source>
        <dbReference type="Proteomes" id="UP000029843"/>
    </source>
</evidence>
<evidence type="ECO:0000256" key="3">
    <source>
        <dbReference type="ARBA" id="ARBA00022448"/>
    </source>
</evidence>
<dbReference type="GO" id="GO:0009055">
    <property type="term" value="F:electron transfer activity"/>
    <property type="evidence" value="ECO:0007669"/>
    <property type="project" value="InterPro"/>
</dbReference>
<dbReference type="GO" id="GO:0005886">
    <property type="term" value="C:plasma membrane"/>
    <property type="evidence" value="ECO:0007669"/>
    <property type="project" value="UniProtKB-SubCell"/>
</dbReference>
<dbReference type="OrthoDB" id="196472at2"/>
<keyword evidence="10" id="KW-0408">Iron</keyword>
<feature type="transmembrane region" description="Helical" evidence="12">
    <location>
        <begin position="193"/>
        <end position="212"/>
    </location>
</feature>
<dbReference type="PANTHER" id="PTHR30485">
    <property type="entry name" value="NI/FE-HYDROGENASE 1 B-TYPE CYTOCHROME SUBUNIT"/>
    <property type="match status" value="1"/>
</dbReference>
<evidence type="ECO:0000256" key="4">
    <source>
        <dbReference type="ARBA" id="ARBA00022475"/>
    </source>
</evidence>
<evidence type="ECO:0000256" key="9">
    <source>
        <dbReference type="ARBA" id="ARBA00022989"/>
    </source>
</evidence>
<dbReference type="GO" id="GO:0022904">
    <property type="term" value="P:respiratory electron transport chain"/>
    <property type="evidence" value="ECO:0007669"/>
    <property type="project" value="InterPro"/>
</dbReference>
<feature type="transmembrane region" description="Helical" evidence="12">
    <location>
        <begin position="20"/>
        <end position="42"/>
    </location>
</feature>
<evidence type="ECO:0000256" key="12">
    <source>
        <dbReference type="SAM" id="Phobius"/>
    </source>
</evidence>
<protein>
    <submittedName>
        <fullName evidence="14">Di-heme cytochrome, transmembrane</fullName>
    </submittedName>
</protein>
<dbReference type="PANTHER" id="PTHR30485:SF2">
    <property type="entry name" value="BLL0597 PROTEIN"/>
    <property type="match status" value="1"/>
</dbReference>
<dbReference type="Gene3D" id="1.20.950.20">
    <property type="entry name" value="Transmembrane di-heme cytochromes, Chain C"/>
    <property type="match status" value="1"/>
</dbReference>
<dbReference type="InterPro" id="IPR016174">
    <property type="entry name" value="Di-haem_cyt_TM"/>
</dbReference>
<comment type="subcellular location">
    <subcellularLocation>
        <location evidence="1">Cell membrane</location>
        <topology evidence="1">Multi-pass membrane protein</topology>
    </subcellularLocation>
</comment>
<name>A0A099KB65_COLPS</name>
<keyword evidence="9 12" id="KW-1133">Transmembrane helix</keyword>
<evidence type="ECO:0000256" key="1">
    <source>
        <dbReference type="ARBA" id="ARBA00004651"/>
    </source>
</evidence>
<dbReference type="GO" id="GO:0005506">
    <property type="term" value="F:iron ion binding"/>
    <property type="evidence" value="ECO:0007669"/>
    <property type="project" value="InterPro"/>
</dbReference>
<dbReference type="InterPro" id="IPR000516">
    <property type="entry name" value="Ni-dep_Hydgase_cyt-B"/>
</dbReference>
<keyword evidence="7" id="KW-0479">Metal-binding</keyword>
<feature type="domain" description="Cytochrome b561 bacterial/Ni-hydrogenase" evidence="13">
    <location>
        <begin position="10"/>
        <end position="227"/>
    </location>
</feature>
<evidence type="ECO:0000256" key="11">
    <source>
        <dbReference type="ARBA" id="ARBA00023136"/>
    </source>
</evidence>
<dbReference type="GO" id="GO:0020037">
    <property type="term" value="F:heme binding"/>
    <property type="evidence" value="ECO:0007669"/>
    <property type="project" value="TreeGrafter"/>
</dbReference>
<reference evidence="14 15" key="1">
    <citation type="submission" date="2014-08" db="EMBL/GenBank/DDBJ databases">
        <title>Genomic and Phenotypic Diversity of Colwellia psychrerythraea strains from Disparate Marine Basins.</title>
        <authorList>
            <person name="Techtmann S.M."/>
            <person name="Stelling S.C."/>
            <person name="Utturkar S.M."/>
            <person name="Alshibli N."/>
            <person name="Harris A."/>
            <person name="Brown S.D."/>
            <person name="Hazen T.C."/>
        </authorList>
    </citation>
    <scope>NUCLEOTIDE SEQUENCE [LARGE SCALE GENOMIC DNA]</scope>
    <source>
        <strain evidence="14 15">ND2E</strain>
    </source>
</reference>
<comment type="similarity">
    <text evidence="2">Belongs to the HupC/HyaC/HydC family.</text>
</comment>
<keyword evidence="6 12" id="KW-0812">Transmembrane</keyword>
<organism evidence="14 15">
    <name type="scientific">Colwellia psychrerythraea</name>
    <name type="common">Vibrio psychroerythus</name>
    <dbReference type="NCBI Taxonomy" id="28229"/>
    <lineage>
        <taxon>Bacteria</taxon>
        <taxon>Pseudomonadati</taxon>
        <taxon>Pseudomonadota</taxon>
        <taxon>Gammaproteobacteria</taxon>
        <taxon>Alteromonadales</taxon>
        <taxon>Colwelliaceae</taxon>
        <taxon>Colwellia</taxon>
    </lineage>
</organism>
<dbReference type="AlphaFoldDB" id="A0A099KB65"/>
<feature type="transmembrane region" description="Helical" evidence="12">
    <location>
        <begin position="117"/>
        <end position="137"/>
    </location>
</feature>
<evidence type="ECO:0000256" key="5">
    <source>
        <dbReference type="ARBA" id="ARBA00022617"/>
    </source>
</evidence>
<keyword evidence="3" id="KW-0813">Transport</keyword>
<dbReference type="SUPFAM" id="SSF81342">
    <property type="entry name" value="Transmembrane di-heme cytochromes"/>
    <property type="match status" value="1"/>
</dbReference>
<evidence type="ECO:0000256" key="7">
    <source>
        <dbReference type="ARBA" id="ARBA00022723"/>
    </source>
</evidence>
<dbReference type="InterPro" id="IPR051542">
    <property type="entry name" value="Hydrogenase_cytochrome"/>
</dbReference>
<evidence type="ECO:0000259" key="13">
    <source>
        <dbReference type="Pfam" id="PF01292"/>
    </source>
</evidence>
<dbReference type="PRINTS" id="PR00161">
    <property type="entry name" value="NIHGNASECYTB"/>
</dbReference>
<keyword evidence="11 12" id="KW-0472">Membrane</keyword>
<evidence type="ECO:0000256" key="2">
    <source>
        <dbReference type="ARBA" id="ARBA00008622"/>
    </source>
</evidence>
<proteinExistence type="inferred from homology"/>
<feature type="transmembrane region" description="Helical" evidence="12">
    <location>
        <begin position="54"/>
        <end position="76"/>
    </location>
</feature>
<dbReference type="Proteomes" id="UP000029843">
    <property type="component" value="Unassembled WGS sequence"/>
</dbReference>